<evidence type="ECO:0000313" key="3">
    <source>
        <dbReference type="Proteomes" id="UP001055125"/>
    </source>
</evidence>
<keyword evidence="1" id="KW-0472">Membrane</keyword>
<dbReference type="Proteomes" id="UP001055125">
    <property type="component" value="Unassembled WGS sequence"/>
</dbReference>
<feature type="transmembrane region" description="Helical" evidence="1">
    <location>
        <begin position="20"/>
        <end position="40"/>
    </location>
</feature>
<keyword evidence="1" id="KW-0812">Transmembrane</keyword>
<comment type="caution">
    <text evidence="2">The sequence shown here is derived from an EMBL/GenBank/DDBJ whole genome shotgun (WGS) entry which is preliminary data.</text>
</comment>
<dbReference type="EMBL" id="BPQP01000066">
    <property type="protein sequence ID" value="GJD96694.1"/>
    <property type="molecule type" value="Genomic_DNA"/>
</dbReference>
<reference evidence="2" key="1">
    <citation type="journal article" date="2021" name="Front. Microbiol.">
        <title>Comprehensive Comparative Genomics and Phenotyping of Methylobacterium Species.</title>
        <authorList>
            <person name="Alessa O."/>
            <person name="Ogura Y."/>
            <person name="Fujitani Y."/>
            <person name="Takami H."/>
            <person name="Hayashi T."/>
            <person name="Sahin N."/>
            <person name="Tani A."/>
        </authorList>
    </citation>
    <scope>NUCLEOTIDE SEQUENCE</scope>
    <source>
        <strain evidence="2">DSM 19015</strain>
    </source>
</reference>
<feature type="transmembrane region" description="Helical" evidence="1">
    <location>
        <begin position="89"/>
        <end position="107"/>
    </location>
</feature>
<dbReference type="InterPro" id="IPR025363">
    <property type="entry name" value="DUF4267"/>
</dbReference>
<proteinExistence type="predicted"/>
<keyword evidence="1" id="KW-1133">Transmembrane helix</keyword>
<dbReference type="RefSeq" id="WP_238245785.1">
    <property type="nucleotide sequence ID" value="NZ_BPQP01000066.1"/>
</dbReference>
<feature type="transmembrane region" description="Helical" evidence="1">
    <location>
        <begin position="113"/>
        <end position="132"/>
    </location>
</feature>
<sequence>MTEHPHDLGARRLTKADPRLWAVLALAAVFLGLGALFVLSPSAGAAIFGLPAPGGLADGYLRAIGFRDLALALYLAGLAFLASRRSVSIVLGSSLVIPVCDTILVWSSGAAPWQIALHLGSGAVLLVLTLWVSGPRQAPHRSGAPDDS</sequence>
<evidence type="ECO:0008006" key="4">
    <source>
        <dbReference type="Google" id="ProtNLM"/>
    </source>
</evidence>
<keyword evidence="3" id="KW-1185">Reference proteome</keyword>
<reference evidence="2" key="2">
    <citation type="submission" date="2021-08" db="EMBL/GenBank/DDBJ databases">
        <authorList>
            <person name="Tani A."/>
            <person name="Ola A."/>
            <person name="Ogura Y."/>
            <person name="Katsura K."/>
            <person name="Hayashi T."/>
        </authorList>
    </citation>
    <scope>NUCLEOTIDE SEQUENCE</scope>
    <source>
        <strain evidence="2">DSM 19015</strain>
    </source>
</reference>
<evidence type="ECO:0000313" key="2">
    <source>
        <dbReference type="EMBL" id="GJD96694.1"/>
    </source>
</evidence>
<organism evidence="2 3">
    <name type="scientific">Methylobacterium iners</name>
    <dbReference type="NCBI Taxonomy" id="418707"/>
    <lineage>
        <taxon>Bacteria</taxon>
        <taxon>Pseudomonadati</taxon>
        <taxon>Pseudomonadota</taxon>
        <taxon>Alphaproteobacteria</taxon>
        <taxon>Hyphomicrobiales</taxon>
        <taxon>Methylobacteriaceae</taxon>
        <taxon>Methylobacterium</taxon>
    </lineage>
</organism>
<feature type="transmembrane region" description="Helical" evidence="1">
    <location>
        <begin position="60"/>
        <end position="82"/>
    </location>
</feature>
<dbReference type="Pfam" id="PF14087">
    <property type="entry name" value="DUF4267"/>
    <property type="match status" value="1"/>
</dbReference>
<protein>
    <recommendedName>
        <fullName evidence="4">DUF4267 domain-containing protein</fullName>
    </recommendedName>
</protein>
<evidence type="ECO:0000256" key="1">
    <source>
        <dbReference type="SAM" id="Phobius"/>
    </source>
</evidence>
<accession>A0ABQ4S2I7</accession>
<name>A0ABQ4S2I7_9HYPH</name>
<gene>
    <name evidence="2" type="ORF">OCOJLMKI_3918</name>
</gene>